<dbReference type="GO" id="GO:0005737">
    <property type="term" value="C:cytoplasm"/>
    <property type="evidence" value="ECO:0007669"/>
    <property type="project" value="TreeGrafter"/>
</dbReference>
<keyword evidence="7 11" id="KW-0658">Purine biosynthesis</keyword>
<proteinExistence type="inferred from homology"/>
<dbReference type="AlphaFoldDB" id="A0A411YG31"/>
<evidence type="ECO:0000256" key="8">
    <source>
        <dbReference type="ARBA" id="ARBA00022840"/>
    </source>
</evidence>
<reference evidence="14 15" key="1">
    <citation type="submission" date="2019-01" db="EMBL/GenBank/DDBJ databases">
        <title>Egibacter rhizosphaerae EGI 80759T.</title>
        <authorList>
            <person name="Chen D.-D."/>
            <person name="Tian Y."/>
            <person name="Jiao J.-Y."/>
            <person name="Zhang X.-T."/>
            <person name="Zhang Y.-G."/>
            <person name="Zhang Y."/>
            <person name="Xiao M."/>
            <person name="Shu W.-S."/>
            <person name="Li W.-J."/>
        </authorList>
    </citation>
    <scope>NUCLEOTIDE SEQUENCE [LARGE SCALE GENOMIC DNA]</scope>
    <source>
        <strain evidence="14 15">EGI 80759</strain>
    </source>
</reference>
<evidence type="ECO:0000313" key="15">
    <source>
        <dbReference type="Proteomes" id="UP000291469"/>
    </source>
</evidence>
<dbReference type="KEGG" id="erz:ER308_11790"/>
<dbReference type="RefSeq" id="WP_131155175.1">
    <property type="nucleotide sequence ID" value="NZ_CP036402.1"/>
</dbReference>
<dbReference type="Gene3D" id="3.30.200.20">
    <property type="entry name" value="Phosphorylase Kinase, domain 1"/>
    <property type="match status" value="1"/>
</dbReference>
<dbReference type="Proteomes" id="UP000291469">
    <property type="component" value="Chromosome"/>
</dbReference>
<dbReference type="InterPro" id="IPR001636">
    <property type="entry name" value="SAICAR_synth"/>
</dbReference>
<dbReference type="PROSITE" id="PS01058">
    <property type="entry name" value="SAICAR_SYNTHETASE_2"/>
    <property type="match status" value="1"/>
</dbReference>
<evidence type="ECO:0000256" key="6">
    <source>
        <dbReference type="ARBA" id="ARBA00022741"/>
    </source>
</evidence>
<dbReference type="GO" id="GO:0004639">
    <property type="term" value="F:phosphoribosylaminoimidazolesuccinocarboxamide synthase activity"/>
    <property type="evidence" value="ECO:0007669"/>
    <property type="project" value="UniProtKB-UniRule"/>
</dbReference>
<gene>
    <name evidence="11" type="primary">purC</name>
    <name evidence="14" type="ORF">ER308_11790</name>
</gene>
<evidence type="ECO:0000256" key="12">
    <source>
        <dbReference type="SAM" id="MobiDB-lite"/>
    </source>
</evidence>
<name>A0A411YG31_9ACTN</name>
<evidence type="ECO:0000256" key="9">
    <source>
        <dbReference type="ARBA" id="ARBA00030409"/>
    </source>
</evidence>
<comment type="pathway">
    <text evidence="1 11">Purine metabolism; IMP biosynthesis via de novo pathway; 5-amino-1-(5-phospho-D-ribosyl)imidazole-4-carboxamide from 5-amino-1-(5-phospho-D-ribosyl)imidazole-4-carboxylate: step 1/2.</text>
</comment>
<comment type="similarity">
    <text evidence="2 11">Belongs to the SAICAR synthetase family.</text>
</comment>
<evidence type="ECO:0000256" key="11">
    <source>
        <dbReference type="HAMAP-Rule" id="MF_00137"/>
    </source>
</evidence>
<dbReference type="CDD" id="cd01414">
    <property type="entry name" value="SAICAR_synt_Sc"/>
    <property type="match status" value="1"/>
</dbReference>
<keyword evidence="8 11" id="KW-0067">ATP-binding</keyword>
<dbReference type="EMBL" id="CP036402">
    <property type="protein sequence ID" value="QBI20178.1"/>
    <property type="molecule type" value="Genomic_DNA"/>
</dbReference>
<dbReference type="UniPathway" id="UPA00074">
    <property type="reaction ID" value="UER00131"/>
</dbReference>
<evidence type="ECO:0000259" key="13">
    <source>
        <dbReference type="Pfam" id="PF01259"/>
    </source>
</evidence>
<evidence type="ECO:0000256" key="5">
    <source>
        <dbReference type="ARBA" id="ARBA00022598"/>
    </source>
</evidence>
<dbReference type="PANTHER" id="PTHR43700:SF1">
    <property type="entry name" value="PHOSPHORIBOSYLAMINOIMIDAZOLE-SUCCINOCARBOXAMIDE SYNTHASE"/>
    <property type="match status" value="1"/>
</dbReference>
<dbReference type="NCBIfam" id="NF010568">
    <property type="entry name" value="PRK13961.1"/>
    <property type="match status" value="1"/>
</dbReference>
<dbReference type="OrthoDB" id="9801549at2"/>
<evidence type="ECO:0000256" key="7">
    <source>
        <dbReference type="ARBA" id="ARBA00022755"/>
    </source>
</evidence>
<feature type="domain" description="SAICAR synthetase/ADE2 N-terminal" evidence="13">
    <location>
        <begin position="20"/>
        <end position="271"/>
    </location>
</feature>
<sequence>MFEPTRPADPAELPRVVRLEPGKVRERYAVGDDAILLVASDRISAFDVVLPTPIPDKGRVLTGLTDHWLDELADLLPTHRITCDVAAMPAGLAAFADELEGRAMLCRQAAPLPVECVARGYLAGSGWADYRATGTIGGVPLPPGLVEAAELPEAVFTPSTKARDEGAHDENIDHAAVAGLVGGDLAERLETLTLQVYERLAERARAAGLILADTKLEFGLIDGELVLIDEVGTPDSSRLWPEAEWEPGRPPPSFDKQPLRDWLTSSGWDRRPPGPELPDEVVAATRERYVAAYERLTGRPFSAWAAPGP</sequence>
<dbReference type="InterPro" id="IPR018236">
    <property type="entry name" value="SAICAR_synthetase_CS"/>
</dbReference>
<keyword evidence="15" id="KW-1185">Reference proteome</keyword>
<organism evidence="14 15">
    <name type="scientific">Egibacter rhizosphaerae</name>
    <dbReference type="NCBI Taxonomy" id="1670831"/>
    <lineage>
        <taxon>Bacteria</taxon>
        <taxon>Bacillati</taxon>
        <taxon>Actinomycetota</taxon>
        <taxon>Nitriliruptoria</taxon>
        <taxon>Egibacterales</taxon>
        <taxon>Egibacteraceae</taxon>
        <taxon>Egibacter</taxon>
    </lineage>
</organism>
<evidence type="ECO:0000256" key="3">
    <source>
        <dbReference type="ARBA" id="ARBA00012217"/>
    </source>
</evidence>
<dbReference type="NCBIfam" id="TIGR00081">
    <property type="entry name" value="purC"/>
    <property type="match status" value="1"/>
</dbReference>
<dbReference type="GO" id="GO:0006189">
    <property type="term" value="P:'de novo' IMP biosynthetic process"/>
    <property type="evidence" value="ECO:0007669"/>
    <property type="project" value="UniProtKB-UniRule"/>
</dbReference>
<keyword evidence="5 11" id="KW-0436">Ligase</keyword>
<dbReference type="PANTHER" id="PTHR43700">
    <property type="entry name" value="PHOSPHORIBOSYLAMINOIMIDAZOLE-SUCCINOCARBOXAMIDE SYNTHASE"/>
    <property type="match status" value="1"/>
</dbReference>
<dbReference type="GO" id="GO:0005524">
    <property type="term" value="F:ATP binding"/>
    <property type="evidence" value="ECO:0007669"/>
    <property type="project" value="UniProtKB-KW"/>
</dbReference>
<evidence type="ECO:0000313" key="14">
    <source>
        <dbReference type="EMBL" id="QBI20178.1"/>
    </source>
</evidence>
<accession>A0A411YG31</accession>
<keyword evidence="6 11" id="KW-0547">Nucleotide-binding</keyword>
<dbReference type="HAMAP" id="MF_00137">
    <property type="entry name" value="SAICAR_synth"/>
    <property type="match status" value="1"/>
</dbReference>
<evidence type="ECO:0000256" key="1">
    <source>
        <dbReference type="ARBA" id="ARBA00004672"/>
    </source>
</evidence>
<evidence type="ECO:0000256" key="4">
    <source>
        <dbReference type="ARBA" id="ARBA00016460"/>
    </source>
</evidence>
<dbReference type="SUPFAM" id="SSF56104">
    <property type="entry name" value="SAICAR synthase-like"/>
    <property type="match status" value="1"/>
</dbReference>
<dbReference type="Gene3D" id="3.30.470.20">
    <property type="entry name" value="ATP-grasp fold, B domain"/>
    <property type="match status" value="1"/>
</dbReference>
<evidence type="ECO:0000256" key="10">
    <source>
        <dbReference type="ARBA" id="ARBA00048475"/>
    </source>
</evidence>
<comment type="catalytic activity">
    <reaction evidence="10 11">
        <text>5-amino-1-(5-phospho-D-ribosyl)imidazole-4-carboxylate + L-aspartate + ATP = (2S)-2-[5-amino-1-(5-phospho-beta-D-ribosyl)imidazole-4-carboxamido]succinate + ADP + phosphate + 2 H(+)</text>
        <dbReference type="Rhea" id="RHEA:22628"/>
        <dbReference type="ChEBI" id="CHEBI:15378"/>
        <dbReference type="ChEBI" id="CHEBI:29991"/>
        <dbReference type="ChEBI" id="CHEBI:30616"/>
        <dbReference type="ChEBI" id="CHEBI:43474"/>
        <dbReference type="ChEBI" id="CHEBI:58443"/>
        <dbReference type="ChEBI" id="CHEBI:77657"/>
        <dbReference type="ChEBI" id="CHEBI:456216"/>
        <dbReference type="EC" id="6.3.2.6"/>
    </reaction>
</comment>
<feature type="region of interest" description="Disordered" evidence="12">
    <location>
        <begin position="238"/>
        <end position="278"/>
    </location>
</feature>
<evidence type="ECO:0000256" key="2">
    <source>
        <dbReference type="ARBA" id="ARBA00010190"/>
    </source>
</evidence>
<dbReference type="EC" id="6.3.2.6" evidence="3 11"/>
<dbReference type="Pfam" id="PF01259">
    <property type="entry name" value="SAICAR_synt"/>
    <property type="match status" value="1"/>
</dbReference>
<protein>
    <recommendedName>
        <fullName evidence="4 11">Phosphoribosylaminoimidazole-succinocarboxamide synthase</fullName>
        <ecNumber evidence="3 11">6.3.2.6</ecNumber>
    </recommendedName>
    <alternativeName>
        <fullName evidence="9 11">SAICAR synthetase</fullName>
    </alternativeName>
</protein>
<dbReference type="InterPro" id="IPR028923">
    <property type="entry name" value="SAICAR_synt/ADE2_N"/>
</dbReference>
<dbReference type="PROSITE" id="PS01057">
    <property type="entry name" value="SAICAR_SYNTHETASE_1"/>
    <property type="match status" value="1"/>
</dbReference>